<keyword evidence="2 6" id="KW-0645">Protease</keyword>
<reference evidence="9" key="1">
    <citation type="journal article" date="2020" name="mSystems">
        <title>Genome- and Community-Level Interaction Insights into Carbon Utilization and Element Cycling Functions of Hydrothermarchaeota in Hydrothermal Sediment.</title>
        <authorList>
            <person name="Zhou Z."/>
            <person name="Liu Y."/>
            <person name="Xu W."/>
            <person name="Pan J."/>
            <person name="Luo Z.H."/>
            <person name="Li M."/>
        </authorList>
    </citation>
    <scope>NUCLEOTIDE SEQUENCE [LARGE SCALE GENOMIC DNA]</scope>
    <source>
        <strain evidence="9">HyVt-577</strain>
    </source>
</reference>
<dbReference type="PROSITE" id="PS51892">
    <property type="entry name" value="SUBTILASE"/>
    <property type="match status" value="1"/>
</dbReference>
<dbReference type="InterPro" id="IPR013783">
    <property type="entry name" value="Ig-like_fold"/>
</dbReference>
<dbReference type="InterPro" id="IPR015500">
    <property type="entry name" value="Peptidase_S8_subtilisin-rel"/>
</dbReference>
<dbReference type="Gene3D" id="2.60.40.4070">
    <property type="match status" value="1"/>
</dbReference>
<name>A0A7V4U0K2_CALAY</name>
<keyword evidence="4 6" id="KW-0720">Serine protease</keyword>
<feature type="active site" description="Charge relay system" evidence="5 6">
    <location>
        <position position="188"/>
    </location>
</feature>
<dbReference type="FunFam" id="2.60.40.10:FF:000270">
    <property type="entry name" value="Cell surface protein"/>
    <property type="match status" value="3"/>
</dbReference>
<feature type="domain" description="PKD" evidence="8">
    <location>
        <begin position="515"/>
        <end position="598"/>
    </location>
</feature>
<dbReference type="InterPro" id="IPR000601">
    <property type="entry name" value="PKD_dom"/>
</dbReference>
<dbReference type="PROSITE" id="PS00138">
    <property type="entry name" value="SUBTILASE_SER"/>
    <property type="match status" value="1"/>
</dbReference>
<evidence type="ECO:0000259" key="8">
    <source>
        <dbReference type="PROSITE" id="PS50093"/>
    </source>
</evidence>
<dbReference type="Gene3D" id="3.40.50.200">
    <property type="entry name" value="Peptidase S8/S53 domain"/>
    <property type="match status" value="1"/>
</dbReference>
<dbReference type="Gene3D" id="2.60.40.10">
    <property type="entry name" value="Immunoglobulins"/>
    <property type="match status" value="3"/>
</dbReference>
<dbReference type="Pfam" id="PF13860">
    <property type="entry name" value="FlgD_ig"/>
    <property type="match status" value="1"/>
</dbReference>
<organism evidence="9">
    <name type="scientific">Caldithrix abyssi</name>
    <dbReference type="NCBI Taxonomy" id="187145"/>
    <lineage>
        <taxon>Bacteria</taxon>
        <taxon>Pseudomonadati</taxon>
        <taxon>Calditrichota</taxon>
        <taxon>Calditrichia</taxon>
        <taxon>Calditrichales</taxon>
        <taxon>Calditrichaceae</taxon>
        <taxon>Caldithrix</taxon>
    </lineage>
</organism>
<dbReference type="AlphaFoldDB" id="A0A7V4U0K2"/>
<dbReference type="InterPro" id="IPR023828">
    <property type="entry name" value="Peptidase_S8_Ser-AS"/>
</dbReference>
<accession>A0A7V4U0K2</accession>
<dbReference type="PROSITE" id="PS50093">
    <property type="entry name" value="PKD"/>
    <property type="match status" value="3"/>
</dbReference>
<evidence type="ECO:0000256" key="5">
    <source>
        <dbReference type="PIRSR" id="PIRSR615500-1"/>
    </source>
</evidence>
<dbReference type="SMART" id="SM00089">
    <property type="entry name" value="PKD"/>
    <property type="match status" value="3"/>
</dbReference>
<proteinExistence type="inferred from homology"/>
<dbReference type="CDD" id="cd00146">
    <property type="entry name" value="PKD"/>
    <property type="match status" value="3"/>
</dbReference>
<dbReference type="Pfam" id="PF00082">
    <property type="entry name" value="Peptidase_S8"/>
    <property type="match status" value="1"/>
</dbReference>
<dbReference type="InterPro" id="IPR036852">
    <property type="entry name" value="Peptidase_S8/S53_dom_sf"/>
</dbReference>
<evidence type="ECO:0000256" key="6">
    <source>
        <dbReference type="PROSITE-ProRule" id="PRU01240"/>
    </source>
</evidence>
<dbReference type="Proteomes" id="UP000885779">
    <property type="component" value="Unassembled WGS sequence"/>
</dbReference>
<keyword evidence="3 6" id="KW-0378">Hydrolase</keyword>
<feature type="domain" description="PKD" evidence="8">
    <location>
        <begin position="597"/>
        <end position="676"/>
    </location>
</feature>
<dbReference type="InterPro" id="IPR000209">
    <property type="entry name" value="Peptidase_S8/S53_dom"/>
</dbReference>
<evidence type="ECO:0000256" key="3">
    <source>
        <dbReference type="ARBA" id="ARBA00022801"/>
    </source>
</evidence>
<protein>
    <submittedName>
        <fullName evidence="9">PKD domain-containing protein</fullName>
    </submittedName>
</protein>
<evidence type="ECO:0000256" key="4">
    <source>
        <dbReference type="ARBA" id="ARBA00022825"/>
    </source>
</evidence>
<dbReference type="NCBIfam" id="TIGR04183">
    <property type="entry name" value="Por_Secre_tail"/>
    <property type="match status" value="1"/>
</dbReference>
<evidence type="ECO:0000256" key="1">
    <source>
        <dbReference type="ARBA" id="ARBA00011073"/>
    </source>
</evidence>
<dbReference type="Pfam" id="PF18911">
    <property type="entry name" value="PKD_4"/>
    <property type="match status" value="3"/>
</dbReference>
<dbReference type="InterPro" id="IPR025965">
    <property type="entry name" value="FlgD/Vpr_Ig-like"/>
</dbReference>
<dbReference type="InterPro" id="IPR026444">
    <property type="entry name" value="Secre_tail"/>
</dbReference>
<evidence type="ECO:0000256" key="2">
    <source>
        <dbReference type="ARBA" id="ARBA00022670"/>
    </source>
</evidence>
<sequence>MRNSVLSLFLILIFSIGLSASIIPNRGQGVPEKDPPRFAGYVENQIVVKFDRNTVNKIVQSSAAQTGLSDIPSLDALAARFQVSQLIQKYPNKTPRYYKGREIDPRGWFRVNFTAKVDPEQVAREYRALPGVIDAQPIGVHRLDARIPNDPSFSTQWHLDNSNDHDMDAPEAWDIETGNSDIIVAILDTGVRYYHKDLGGANASPSNPEAARGNMWINWAEKNGSAGVDDDGNGYIDDWIGWDFVDGKSGVSGEDATTPDNDPRDFNGHGTHTSGIVGAINNNNYGVGAVAGGWNNGSQTETGNGVKVMALRIGWSGYYFIWETGYVDMGFAADAFYYAADNGARIASCSWGSSNSGGLGDAIDYFLAGGGLIFKSAGNNSDEATDYMTDRTDIIAVASTDQNDVKSDFSSYGTWVDISAPGTDIYSTYHDHNNADADDYASLSGTSMASPNAAGVAALIWSRHPDWTADQVKQRLFDTADNIDGISGNSSYAGKLGAGRVNAYNAVNDGGAVAPTAEFTSDVTEGCPPLTVNFTDQSTGDIDSWSWDFGDGNTSTAQNPSHQYASSGTYTVALTVTGPGGSDTNTKTDYITVYVAITADFSATPLSGDAPLTVNFTDQSTGDVTAWSWDFGDGNTSTVQNPSHEYTTAGTYTVTLTASNSCDSDTQTKTDYITVTEPTGNPPVADFVGDPTSGTAPLTVNFTDQSTNNPTSWSWDFGDGGTSTQQNPSHEYTAAGTYTVSLTATNADGSDTNTKTDYITVTEPAANTMHVDNITVTTESWFFFKRGKAETKIVDDAGSPVADASVSGTWSGAATNDASGTTGSDGIAVTYSSWSWGGSTFEFCVNDVTKSGWTYDANANVMTCASSDGSTSNVEVTNINIEDIEGDLGFKLAANAPNPFNPSTTITYFVPKNVQVKIDIFNILGQKVNTLVNETKSAGVHTIRWNADDYNGSKVSSGFYFYQITMDNNYTIRRKILLLK</sequence>
<dbReference type="InterPro" id="IPR050131">
    <property type="entry name" value="Peptidase_S8_subtilisin-like"/>
</dbReference>
<evidence type="ECO:0000313" key="9">
    <source>
        <dbReference type="EMBL" id="HGY55724.1"/>
    </source>
</evidence>
<dbReference type="PANTHER" id="PTHR43806:SF11">
    <property type="entry name" value="CEREVISIN-RELATED"/>
    <property type="match status" value="1"/>
</dbReference>
<dbReference type="PANTHER" id="PTHR43806">
    <property type="entry name" value="PEPTIDASE S8"/>
    <property type="match status" value="1"/>
</dbReference>
<dbReference type="InterPro" id="IPR023827">
    <property type="entry name" value="Peptidase_S8_Asp-AS"/>
</dbReference>
<dbReference type="PRINTS" id="PR00723">
    <property type="entry name" value="SUBTILISIN"/>
</dbReference>
<evidence type="ECO:0000256" key="7">
    <source>
        <dbReference type="RuleBase" id="RU003355"/>
    </source>
</evidence>
<dbReference type="GO" id="GO:0006508">
    <property type="term" value="P:proteolysis"/>
    <property type="evidence" value="ECO:0007669"/>
    <property type="project" value="UniProtKB-KW"/>
</dbReference>
<comment type="similarity">
    <text evidence="1 6 7">Belongs to the peptidase S8 family.</text>
</comment>
<feature type="domain" description="PKD" evidence="8">
    <location>
        <begin position="683"/>
        <end position="766"/>
    </location>
</feature>
<dbReference type="InterPro" id="IPR022409">
    <property type="entry name" value="PKD/Chitinase_dom"/>
</dbReference>
<dbReference type="EMBL" id="DRQG01000080">
    <property type="protein sequence ID" value="HGY55724.1"/>
    <property type="molecule type" value="Genomic_DNA"/>
</dbReference>
<dbReference type="SUPFAM" id="SSF52743">
    <property type="entry name" value="Subtilisin-like"/>
    <property type="match status" value="1"/>
</dbReference>
<feature type="active site" description="Charge relay system" evidence="5 6">
    <location>
        <position position="447"/>
    </location>
</feature>
<gene>
    <name evidence="9" type="ORF">ENK44_08490</name>
</gene>
<dbReference type="GO" id="GO:0004252">
    <property type="term" value="F:serine-type endopeptidase activity"/>
    <property type="evidence" value="ECO:0007669"/>
    <property type="project" value="UniProtKB-UniRule"/>
</dbReference>
<dbReference type="PROSITE" id="PS00136">
    <property type="entry name" value="SUBTILASE_ASP"/>
    <property type="match status" value="1"/>
</dbReference>
<comment type="caution">
    <text evidence="9">The sequence shown here is derived from an EMBL/GenBank/DDBJ whole genome shotgun (WGS) entry which is preliminary data.</text>
</comment>
<feature type="active site" description="Charge relay system" evidence="5 6">
    <location>
        <position position="269"/>
    </location>
</feature>
<dbReference type="SUPFAM" id="SSF49299">
    <property type="entry name" value="PKD domain"/>
    <property type="match status" value="3"/>
</dbReference>
<dbReference type="InterPro" id="IPR035986">
    <property type="entry name" value="PKD_dom_sf"/>
</dbReference>